<dbReference type="Pfam" id="PF03055">
    <property type="entry name" value="RPE65"/>
    <property type="match status" value="1"/>
</dbReference>
<dbReference type="GO" id="GO:0016121">
    <property type="term" value="P:carotene catabolic process"/>
    <property type="evidence" value="ECO:0007669"/>
    <property type="project" value="TreeGrafter"/>
</dbReference>
<keyword evidence="6 7" id="KW-0223">Dioxygenase</keyword>
<protein>
    <recommendedName>
        <fullName evidence="6">Dioxygenase</fullName>
        <ecNumber evidence="6">1.13.11.-</ecNumber>
    </recommendedName>
</protein>
<dbReference type="RefSeq" id="WP_010684720.1">
    <property type="nucleotide sequence ID" value="NZ_CP043538.1"/>
</dbReference>
<keyword evidence="2 5" id="KW-0479">Metal-binding</keyword>
<dbReference type="GO" id="GO:0010436">
    <property type="term" value="F:carotenoid dioxygenase activity"/>
    <property type="evidence" value="ECO:0007669"/>
    <property type="project" value="TreeGrafter"/>
</dbReference>
<dbReference type="GO" id="GO:0046872">
    <property type="term" value="F:metal ion binding"/>
    <property type="evidence" value="ECO:0007669"/>
    <property type="project" value="UniProtKB-KW"/>
</dbReference>
<evidence type="ECO:0000256" key="2">
    <source>
        <dbReference type="ARBA" id="ARBA00022723"/>
    </source>
</evidence>
<dbReference type="PANTHER" id="PTHR10543">
    <property type="entry name" value="BETA-CAROTENE DIOXYGENASE"/>
    <property type="match status" value="1"/>
</dbReference>
<dbReference type="InterPro" id="IPR004294">
    <property type="entry name" value="Carotenoid_Oase"/>
</dbReference>
<evidence type="ECO:0000256" key="5">
    <source>
        <dbReference type="PIRSR" id="PIRSR604294-1"/>
    </source>
</evidence>
<dbReference type="EMBL" id="CP043538">
    <property type="protein sequence ID" value="QGY01955.1"/>
    <property type="molecule type" value="Genomic_DNA"/>
</dbReference>
<comment type="similarity">
    <text evidence="1 6">Belongs to the carotenoid oxygenase family.</text>
</comment>
<feature type="binding site" evidence="5">
    <location>
        <position position="260"/>
    </location>
    <ligand>
        <name>Fe cation</name>
        <dbReference type="ChEBI" id="CHEBI:24875"/>
        <note>catalytic</note>
    </ligand>
</feature>
<reference evidence="7 8" key="1">
    <citation type="journal article" date="2012" name="Genet. Mol. Biol.">
        <title>Analysis of 16S rRNA and mxaF genes revealing insights into Methylobacterium niche-specific plant association.</title>
        <authorList>
            <person name="Dourado M.N."/>
            <person name="Andreote F.D."/>
            <person name="Dini-Andreote F."/>
            <person name="Conti R."/>
            <person name="Araujo J.M."/>
            <person name="Araujo W.L."/>
        </authorList>
    </citation>
    <scope>NUCLEOTIDE SEQUENCE [LARGE SCALE GENOMIC DNA]</scope>
    <source>
        <strain evidence="7 8">SR1.6/6</strain>
    </source>
</reference>
<feature type="binding site" evidence="5">
    <location>
        <position position="431"/>
    </location>
    <ligand>
        <name>Fe cation</name>
        <dbReference type="ChEBI" id="CHEBI:24875"/>
        <note>catalytic</note>
    </ligand>
</feature>
<evidence type="ECO:0000313" key="8">
    <source>
        <dbReference type="Proteomes" id="UP000012488"/>
    </source>
</evidence>
<keyword evidence="4 5" id="KW-0408">Iron</keyword>
<dbReference type="PANTHER" id="PTHR10543:SF89">
    <property type="entry name" value="CAROTENOID 9,10(9',10')-CLEAVAGE DIOXYGENASE 1"/>
    <property type="match status" value="1"/>
</dbReference>
<reference evidence="7 8" key="2">
    <citation type="journal article" date="2013" name="Genome Announc.">
        <title>Draft Genome Sequence of Methylobacterium mesophilicum Strain SR1.6/6, Isolated from Citrus sinensis.</title>
        <authorList>
            <person name="Marinho Almeida D."/>
            <person name="Dini-Andreote F."/>
            <person name="Camargo Neves A.A."/>
            <person name="Juca Ramos R.T."/>
            <person name="Andreote F.D."/>
            <person name="Carneiro A.R."/>
            <person name="Oliveira de Souza Lima A."/>
            <person name="Caracciolo Gomes de Sa P.H."/>
            <person name="Ribeiro Barbosa M.S."/>
            <person name="Araujo W.L."/>
            <person name="Silva A."/>
        </authorList>
    </citation>
    <scope>NUCLEOTIDE SEQUENCE [LARGE SCALE GENOMIC DNA]</scope>
    <source>
        <strain evidence="7 8">SR1.6/6</strain>
    </source>
</reference>
<name>A0A6B9FLF0_9HYPH</name>
<feature type="binding site" evidence="5">
    <location>
        <position position="148"/>
    </location>
    <ligand>
        <name>Fe cation</name>
        <dbReference type="ChEBI" id="CHEBI:24875"/>
        <note>catalytic</note>
    </ligand>
</feature>
<dbReference type="KEGG" id="mmes:MMSR116_08745"/>
<feature type="binding site" evidence="5">
    <location>
        <position position="196"/>
    </location>
    <ligand>
        <name>Fe cation</name>
        <dbReference type="ChEBI" id="CHEBI:24875"/>
        <note>catalytic</note>
    </ligand>
</feature>
<accession>A0A6B9FLF0</accession>
<dbReference type="Proteomes" id="UP000012488">
    <property type="component" value="Chromosome"/>
</dbReference>
<evidence type="ECO:0000313" key="7">
    <source>
        <dbReference type="EMBL" id="QGY01955.1"/>
    </source>
</evidence>
<sequence length="438" mass="47722">MPEVEATPYWLDGNFAPVQEEITSFALEVEGAIPPDLSGLYARNGANPRDGHSGHWFLGDGMIHGVALRDGRAEWYRNRWVRTPRFEGRASGNPLDLRGSVANTSVVTHAGRTFALVENALPMRIGPELETLGYEDFGGRLATPFTAHPKICPETGELHFFGYSPLPPYLTYHVADAGGTLVHSAALPLPAPVMMHDFALTRGHVVFMDLPVVFDMTLALRGTMPFAWSDAHAPRLGVLPRGAGAEALRWVAVEPGYVFHVGNAYEEADGTLVLDVAWYPELWRGGPSASRFEPARLRRWRVAPGADRAQETDLDDRPVEFPRIDERRTGLAHGVLYAVQTGAGPSGDETGDGALVRYDLARGRDATHVFAGGIPSEFAHVPGGPGEGWLMGFVYDRVRGASDLVILEASEMAAEPVARVRLPRRVPQGFHGTWIPDA</sequence>
<gene>
    <name evidence="7" type="ORF">MMSR116_08745</name>
</gene>
<evidence type="ECO:0000256" key="1">
    <source>
        <dbReference type="ARBA" id="ARBA00006787"/>
    </source>
</evidence>
<dbReference type="OrthoDB" id="6636843at2"/>
<dbReference type="EC" id="1.13.11.-" evidence="6"/>
<organism evidence="7 8">
    <name type="scientific">Methylobacterium mesophilicum SR1.6/6</name>
    <dbReference type="NCBI Taxonomy" id="908290"/>
    <lineage>
        <taxon>Bacteria</taxon>
        <taxon>Pseudomonadati</taxon>
        <taxon>Pseudomonadota</taxon>
        <taxon>Alphaproteobacteria</taxon>
        <taxon>Hyphomicrobiales</taxon>
        <taxon>Methylobacteriaceae</taxon>
        <taxon>Methylobacterium</taxon>
    </lineage>
</organism>
<evidence type="ECO:0000256" key="3">
    <source>
        <dbReference type="ARBA" id="ARBA00023002"/>
    </source>
</evidence>
<keyword evidence="3 6" id="KW-0560">Oxidoreductase</keyword>
<dbReference type="AlphaFoldDB" id="A0A6B9FLF0"/>
<evidence type="ECO:0000256" key="4">
    <source>
        <dbReference type="ARBA" id="ARBA00023004"/>
    </source>
</evidence>
<evidence type="ECO:0000256" key="6">
    <source>
        <dbReference type="RuleBase" id="RU364048"/>
    </source>
</evidence>
<proteinExistence type="inferred from homology"/>
<comment type="cofactor">
    <cofactor evidence="5 6">
        <name>Fe(2+)</name>
        <dbReference type="ChEBI" id="CHEBI:29033"/>
    </cofactor>
    <text evidence="5 6">Binds 1 Fe(2+) ion per subunit.</text>
</comment>